<proteinExistence type="predicted"/>
<feature type="compositionally biased region" description="Polar residues" evidence="1">
    <location>
        <begin position="1"/>
        <end position="14"/>
    </location>
</feature>
<dbReference type="KEGG" id="mrub:DEO27_030400"/>
<evidence type="ECO:0000313" key="3">
    <source>
        <dbReference type="Proteomes" id="UP000251402"/>
    </source>
</evidence>
<evidence type="ECO:0000256" key="1">
    <source>
        <dbReference type="SAM" id="MobiDB-lite"/>
    </source>
</evidence>
<dbReference type="EMBL" id="CP043450">
    <property type="protein sequence ID" value="QEM14150.1"/>
    <property type="molecule type" value="Genomic_DNA"/>
</dbReference>
<dbReference type="OrthoDB" id="798900at2"/>
<dbReference type="AlphaFoldDB" id="A0A5C1IA04"/>
<gene>
    <name evidence="2" type="ORF">DEO27_030400</name>
</gene>
<reference evidence="2" key="1">
    <citation type="submission" date="2019-08" db="EMBL/GenBank/DDBJ databases">
        <title>Comparative genome analysis confer to the adaptation heavy metal polluted environment.</title>
        <authorList>
            <person name="Li Y."/>
        </authorList>
    </citation>
    <scope>NUCLEOTIDE SEQUENCE [LARGE SCALE GENOMIC DNA]</scope>
    <source>
        <strain evidence="2">P1</strain>
    </source>
</reference>
<feature type="region of interest" description="Disordered" evidence="1">
    <location>
        <begin position="1"/>
        <end position="21"/>
    </location>
</feature>
<dbReference type="Proteomes" id="UP000251402">
    <property type="component" value="Chromosome"/>
</dbReference>
<organism evidence="2 3">
    <name type="scientific">Mucilaginibacter rubeus</name>
    <dbReference type="NCBI Taxonomy" id="2027860"/>
    <lineage>
        <taxon>Bacteria</taxon>
        <taxon>Pseudomonadati</taxon>
        <taxon>Bacteroidota</taxon>
        <taxon>Sphingobacteriia</taxon>
        <taxon>Sphingobacteriales</taxon>
        <taxon>Sphingobacteriaceae</taxon>
        <taxon>Mucilaginibacter</taxon>
    </lineage>
</organism>
<dbReference type="RefSeq" id="WP_112575853.1">
    <property type="nucleotide sequence ID" value="NZ_CP043450.1"/>
</dbReference>
<sequence length="72" mass="8029">MKHNISTNNGSFKTHPTHSPEEVLAAGGTTAFSLKSNKNTRSLIKALQNSPKIEPFTEEEWNDLSKQMSKDK</sequence>
<protein>
    <submittedName>
        <fullName evidence="2">Uncharacterized protein</fullName>
    </submittedName>
</protein>
<name>A0A5C1IA04_9SPHI</name>
<accession>A0A5C1IA04</accession>
<evidence type="ECO:0000313" key="2">
    <source>
        <dbReference type="EMBL" id="QEM14150.1"/>
    </source>
</evidence>
<keyword evidence="3" id="KW-1185">Reference proteome</keyword>